<name>A0A9D2KUJ0_9BACE</name>
<dbReference type="InterPro" id="IPR045724">
    <property type="entry name" value="DUF6078"/>
</dbReference>
<organism evidence="1 2">
    <name type="scientific">Candidatus Bacteroides avicola</name>
    <dbReference type="NCBI Taxonomy" id="2838468"/>
    <lineage>
        <taxon>Bacteria</taxon>
        <taxon>Pseudomonadati</taxon>
        <taxon>Bacteroidota</taxon>
        <taxon>Bacteroidia</taxon>
        <taxon>Bacteroidales</taxon>
        <taxon>Bacteroidaceae</taxon>
        <taxon>Bacteroides</taxon>
    </lineage>
</organism>
<reference evidence="1" key="1">
    <citation type="journal article" date="2021" name="PeerJ">
        <title>Extensive microbial diversity within the chicken gut microbiome revealed by metagenomics and culture.</title>
        <authorList>
            <person name="Gilroy R."/>
            <person name="Ravi A."/>
            <person name="Getino M."/>
            <person name="Pursley I."/>
            <person name="Horton D.L."/>
            <person name="Alikhan N.F."/>
            <person name="Baker D."/>
            <person name="Gharbi K."/>
            <person name="Hall N."/>
            <person name="Watson M."/>
            <person name="Adriaenssens E.M."/>
            <person name="Foster-Nyarko E."/>
            <person name="Jarju S."/>
            <person name="Secka A."/>
            <person name="Antonio M."/>
            <person name="Oren A."/>
            <person name="Chaudhuri R.R."/>
            <person name="La Ragione R."/>
            <person name="Hildebrand F."/>
            <person name="Pallen M.J."/>
        </authorList>
    </citation>
    <scope>NUCLEOTIDE SEQUENCE</scope>
    <source>
        <strain evidence="1">ChiHjej12B11-9795</strain>
    </source>
</reference>
<reference evidence="1" key="2">
    <citation type="submission" date="2021-04" db="EMBL/GenBank/DDBJ databases">
        <authorList>
            <person name="Gilroy R."/>
        </authorList>
    </citation>
    <scope>NUCLEOTIDE SEQUENCE</scope>
    <source>
        <strain evidence="1">ChiHjej12B11-9795</strain>
    </source>
</reference>
<evidence type="ECO:0000313" key="1">
    <source>
        <dbReference type="EMBL" id="HJA86251.1"/>
    </source>
</evidence>
<dbReference type="EMBL" id="DWZI01000043">
    <property type="protein sequence ID" value="HJA86251.1"/>
    <property type="molecule type" value="Genomic_DNA"/>
</dbReference>
<evidence type="ECO:0000313" key="2">
    <source>
        <dbReference type="Proteomes" id="UP000823862"/>
    </source>
</evidence>
<protein>
    <submittedName>
        <fullName evidence="1">Uncharacterized protein</fullName>
    </submittedName>
</protein>
<accession>A0A9D2KUJ0</accession>
<dbReference type="AlphaFoldDB" id="A0A9D2KUJ0"/>
<gene>
    <name evidence="1" type="ORF">H9950_08720</name>
</gene>
<dbReference type="Pfam" id="PF19555">
    <property type="entry name" value="DUF6078"/>
    <property type="match status" value="1"/>
</dbReference>
<proteinExistence type="predicted"/>
<comment type="caution">
    <text evidence="1">The sequence shown here is derived from an EMBL/GenBank/DDBJ whole genome shotgun (WGS) entry which is preliminary data.</text>
</comment>
<dbReference type="Proteomes" id="UP000823862">
    <property type="component" value="Unassembled WGS sequence"/>
</dbReference>
<sequence>MEENFDYSLVPSHFIHCFHTSCPRAGECLRQLAARHVTAVRPTLLAVNPAVWADCSLFVPIRPIRVAWGVRNRIDRMPHKEAEGMNSWLNRTYSRMGHSRIVRHLKPLLPADQKLVLEAFRRFGVMDEDVFDYCTYTYDWNAKSGK</sequence>